<evidence type="ECO:0000256" key="2">
    <source>
        <dbReference type="ARBA" id="ARBA00006555"/>
    </source>
</evidence>
<keyword evidence="7" id="KW-0653">Protein transport</keyword>
<name>A0A023D1Z8_ACIMT</name>
<dbReference type="GO" id="GO:0055085">
    <property type="term" value="P:transmembrane transport"/>
    <property type="evidence" value="ECO:0007669"/>
    <property type="project" value="InterPro"/>
</dbReference>
<gene>
    <name evidence="12" type="ORF">Amme_006_011</name>
</gene>
<keyword evidence="5" id="KW-0997">Cell inner membrane</keyword>
<evidence type="ECO:0000259" key="11">
    <source>
        <dbReference type="PROSITE" id="PS52015"/>
    </source>
</evidence>
<evidence type="ECO:0000256" key="6">
    <source>
        <dbReference type="ARBA" id="ARBA00022692"/>
    </source>
</evidence>
<dbReference type="PANTHER" id="PTHR33446:SF2">
    <property type="entry name" value="PROTEIN TONB"/>
    <property type="match status" value="1"/>
</dbReference>
<evidence type="ECO:0000256" key="4">
    <source>
        <dbReference type="ARBA" id="ARBA00022475"/>
    </source>
</evidence>
<evidence type="ECO:0000256" key="3">
    <source>
        <dbReference type="ARBA" id="ARBA00022448"/>
    </source>
</evidence>
<dbReference type="InterPro" id="IPR037682">
    <property type="entry name" value="TonB_C"/>
</dbReference>
<evidence type="ECO:0000313" key="13">
    <source>
        <dbReference type="Proteomes" id="UP000019760"/>
    </source>
</evidence>
<evidence type="ECO:0000256" key="7">
    <source>
        <dbReference type="ARBA" id="ARBA00022927"/>
    </source>
</evidence>
<keyword evidence="4" id="KW-1003">Cell membrane</keyword>
<dbReference type="Proteomes" id="UP000019760">
    <property type="component" value="Unassembled WGS sequence"/>
</dbReference>
<dbReference type="GO" id="GO:0015031">
    <property type="term" value="P:protein transport"/>
    <property type="evidence" value="ECO:0007669"/>
    <property type="project" value="UniProtKB-KW"/>
</dbReference>
<dbReference type="PROSITE" id="PS52015">
    <property type="entry name" value="TONB_CTD"/>
    <property type="match status" value="1"/>
</dbReference>
<keyword evidence="8" id="KW-1133">Transmembrane helix</keyword>
<evidence type="ECO:0000256" key="9">
    <source>
        <dbReference type="ARBA" id="ARBA00023136"/>
    </source>
</evidence>
<protein>
    <submittedName>
        <fullName evidence="12">TonB periplasmic protein</fullName>
    </submittedName>
</protein>
<comment type="similarity">
    <text evidence="2">Belongs to the TonB family.</text>
</comment>
<feature type="domain" description="TonB C-terminal" evidence="11">
    <location>
        <begin position="147"/>
        <end position="233"/>
    </location>
</feature>
<keyword evidence="9" id="KW-0472">Membrane</keyword>
<proteinExistence type="inferred from homology"/>
<dbReference type="EMBL" id="BAND01000006">
    <property type="protein sequence ID" value="GAJ27780.1"/>
    <property type="molecule type" value="Genomic_DNA"/>
</dbReference>
<evidence type="ECO:0000256" key="5">
    <source>
        <dbReference type="ARBA" id="ARBA00022519"/>
    </source>
</evidence>
<dbReference type="Gene3D" id="3.30.1150.10">
    <property type="match status" value="1"/>
</dbReference>
<dbReference type="GO" id="GO:0098797">
    <property type="term" value="C:plasma membrane protein complex"/>
    <property type="evidence" value="ECO:0007669"/>
    <property type="project" value="TreeGrafter"/>
</dbReference>
<organism evidence="12 13">
    <name type="scientific">Acidomonas methanolica NBRC 104435</name>
    <dbReference type="NCBI Taxonomy" id="1231351"/>
    <lineage>
        <taxon>Bacteria</taxon>
        <taxon>Pseudomonadati</taxon>
        <taxon>Pseudomonadota</taxon>
        <taxon>Alphaproteobacteria</taxon>
        <taxon>Acetobacterales</taxon>
        <taxon>Acetobacteraceae</taxon>
        <taxon>Acidomonas</taxon>
    </lineage>
</organism>
<dbReference type="InterPro" id="IPR051045">
    <property type="entry name" value="TonB-dependent_transducer"/>
</dbReference>
<keyword evidence="6" id="KW-0812">Transmembrane</keyword>
<dbReference type="Pfam" id="PF03544">
    <property type="entry name" value="TonB_C"/>
    <property type="match status" value="1"/>
</dbReference>
<feature type="region of interest" description="Disordered" evidence="10">
    <location>
        <begin position="114"/>
        <end position="139"/>
    </location>
</feature>
<keyword evidence="3" id="KW-0813">Transport</keyword>
<evidence type="ECO:0000256" key="8">
    <source>
        <dbReference type="ARBA" id="ARBA00022989"/>
    </source>
</evidence>
<comment type="subcellular location">
    <subcellularLocation>
        <location evidence="1">Cell inner membrane</location>
        <topology evidence="1">Single-pass membrane protein</topology>
        <orientation evidence="1">Periplasmic side</orientation>
    </subcellularLocation>
</comment>
<reference evidence="13" key="1">
    <citation type="journal article" date="2014" name="FEMS Microbiol. Lett.">
        <title>Draft Genomic DNA Sequence of the Facultatively Methylotrophic Bacterium Acidomonas methanolica type strain MB58.</title>
        <authorList>
            <person name="Higashiura N."/>
            <person name="Hadano H."/>
            <person name="Hirakawa H."/>
            <person name="Matsutani M."/>
            <person name="Takabe S."/>
            <person name="Matsushita K."/>
            <person name="Azuma Y."/>
        </authorList>
    </citation>
    <scope>NUCLEOTIDE SEQUENCE [LARGE SCALE GENOMIC DNA]</scope>
    <source>
        <strain evidence="13">MB58</strain>
    </source>
</reference>
<dbReference type="OrthoDB" id="7585155at2"/>
<dbReference type="GO" id="GO:0031992">
    <property type="term" value="F:energy transducer activity"/>
    <property type="evidence" value="ECO:0007669"/>
    <property type="project" value="TreeGrafter"/>
</dbReference>
<sequence>MDHARPIVPLMAPAPPRADRSSRLLLIALAVALAAHLGVLSLLRSPAHLPRPAEPQAPVIFERAPEPSLRSFAPPAAPALPSDAAEIPAPLTTPEALPVPMPLAHLSAGRRSVISHSTSASASTRTVPTPASVPAAASPAAGPSAAAPAVIAPSCGIQTPPYPPEARLLHQSGVVGILLTVAPGGAVTDASLAVSSGSDALDDAALAAAREARCVNNGPRAATLRLPVGFRLE</sequence>
<dbReference type="AlphaFoldDB" id="A0A023D1Z8"/>
<dbReference type="PANTHER" id="PTHR33446">
    <property type="entry name" value="PROTEIN TONB-RELATED"/>
    <property type="match status" value="1"/>
</dbReference>
<dbReference type="SUPFAM" id="SSF74653">
    <property type="entry name" value="TolA/TonB C-terminal domain"/>
    <property type="match status" value="1"/>
</dbReference>
<evidence type="ECO:0000313" key="12">
    <source>
        <dbReference type="EMBL" id="GAJ27780.1"/>
    </source>
</evidence>
<dbReference type="RefSeq" id="WP_132127055.1">
    <property type="nucleotide sequence ID" value="NZ_BAND01000006.1"/>
</dbReference>
<reference evidence="12 13" key="2">
    <citation type="journal article" date="2014" name="FEMS Microbiol. Lett.">
        <title>Draft genomic DNA sequence of the facultatively methylotrophic bacterium Acidomonas methanolica type strain MB58.</title>
        <authorList>
            <person name="Higashiura N."/>
            <person name="Hadano H."/>
            <person name="Hirakawa H."/>
            <person name="Matsutani M."/>
            <person name="Takabe S."/>
            <person name="Matsushita K."/>
            <person name="Azuma Y."/>
        </authorList>
    </citation>
    <scope>NUCLEOTIDE SEQUENCE [LARGE SCALE GENOMIC DNA]</scope>
    <source>
        <strain evidence="12 13">MB58</strain>
    </source>
</reference>
<evidence type="ECO:0000256" key="1">
    <source>
        <dbReference type="ARBA" id="ARBA00004383"/>
    </source>
</evidence>
<dbReference type="InterPro" id="IPR006260">
    <property type="entry name" value="TonB/TolA_C"/>
</dbReference>
<evidence type="ECO:0000256" key="10">
    <source>
        <dbReference type="SAM" id="MobiDB-lite"/>
    </source>
</evidence>
<comment type="caution">
    <text evidence="12">The sequence shown here is derived from an EMBL/GenBank/DDBJ whole genome shotgun (WGS) entry which is preliminary data.</text>
</comment>
<keyword evidence="13" id="KW-1185">Reference proteome</keyword>
<accession>A0A023D1Z8</accession>
<dbReference type="NCBIfam" id="TIGR01352">
    <property type="entry name" value="tonB_Cterm"/>
    <property type="match status" value="1"/>
</dbReference>